<dbReference type="Gene3D" id="3.20.80.10">
    <property type="entry name" value="Regulatory factor, effector binding domain"/>
    <property type="match status" value="1"/>
</dbReference>
<name>A0A2S7A6K3_9XANT</name>
<dbReference type="SUPFAM" id="SSF55136">
    <property type="entry name" value="Probable bacterial effector-binding domain"/>
    <property type="match status" value="1"/>
</dbReference>
<sequence length="181" mass="20044">MAHGTRWWPRRCNTCGCFATGLYAAERASDIAQDRDRRPGRSARCWGCPTGTTHASSRFGRLQSPVQRQARRRPSAGQHPRRRIFECGMVFDAARSPPAPLQLRQLDGGAHAVLRHVGSYAGIEDALDCLFAQWLPDSGYVLRDAPLHYLYLDDPEAVAEAELRADIRVPVRPATHADAAA</sequence>
<evidence type="ECO:0000313" key="4">
    <source>
        <dbReference type="Proteomes" id="UP000238049"/>
    </source>
</evidence>
<feature type="domain" description="GyrI-like small molecule binding" evidence="2">
    <location>
        <begin position="85"/>
        <end position="172"/>
    </location>
</feature>
<dbReference type="InterPro" id="IPR050908">
    <property type="entry name" value="SmbC-like"/>
</dbReference>
<dbReference type="Proteomes" id="UP000238049">
    <property type="component" value="Unassembled WGS sequence"/>
</dbReference>
<protein>
    <recommendedName>
        <fullName evidence="2">GyrI-like small molecule binding domain-containing protein</fullName>
    </recommendedName>
</protein>
<gene>
    <name evidence="3" type="ORF">XarbCFBP7409_02905</name>
</gene>
<reference evidence="3 4" key="1">
    <citation type="submission" date="2016-08" db="EMBL/GenBank/DDBJ databases">
        <title>Evolution of the type three secretion system and type three effector repertoires in Xanthomonas.</title>
        <authorList>
            <person name="Merda D."/>
            <person name="Briand M."/>
            <person name="Bosis E."/>
            <person name="Rousseau C."/>
            <person name="Portier P."/>
            <person name="Jacques M.-A."/>
            <person name="Fischer-Le Saux M."/>
        </authorList>
    </citation>
    <scope>NUCLEOTIDE SEQUENCE [LARGE SCALE GENOMIC DNA]</scope>
    <source>
        <strain evidence="3 4">CFBP 7409</strain>
    </source>
</reference>
<dbReference type="Pfam" id="PF06445">
    <property type="entry name" value="GyrI-like"/>
    <property type="match status" value="1"/>
</dbReference>
<dbReference type="InterPro" id="IPR011256">
    <property type="entry name" value="Reg_factor_effector_dom_sf"/>
</dbReference>
<comment type="caution">
    <text evidence="3">The sequence shown here is derived from an EMBL/GenBank/DDBJ whole genome shotgun (WGS) entry which is preliminary data.</text>
</comment>
<dbReference type="PANTHER" id="PTHR40055">
    <property type="entry name" value="TRANSCRIPTIONAL REGULATOR YGIV-RELATED"/>
    <property type="match status" value="1"/>
</dbReference>
<dbReference type="PANTHER" id="PTHR40055:SF1">
    <property type="entry name" value="TRANSCRIPTIONAL REGULATOR YGIV-RELATED"/>
    <property type="match status" value="1"/>
</dbReference>
<accession>A0A2S7A6K3</accession>
<evidence type="ECO:0000313" key="3">
    <source>
        <dbReference type="EMBL" id="PPU03516.1"/>
    </source>
</evidence>
<feature type="compositionally biased region" description="Basic residues" evidence="1">
    <location>
        <begin position="69"/>
        <end position="79"/>
    </location>
</feature>
<dbReference type="AlphaFoldDB" id="A0A2S7A6K3"/>
<organism evidence="3 4">
    <name type="scientific">Xanthomonas arboricola pv. guizotiae</name>
    <dbReference type="NCBI Taxonomy" id="487867"/>
    <lineage>
        <taxon>Bacteria</taxon>
        <taxon>Pseudomonadati</taxon>
        <taxon>Pseudomonadota</taxon>
        <taxon>Gammaproteobacteria</taxon>
        <taxon>Lysobacterales</taxon>
        <taxon>Lysobacteraceae</taxon>
        <taxon>Xanthomonas</taxon>
    </lineage>
</organism>
<feature type="region of interest" description="Disordered" evidence="1">
    <location>
        <begin position="53"/>
        <end position="79"/>
    </location>
</feature>
<dbReference type="EMBL" id="MDSL01000004">
    <property type="protein sequence ID" value="PPU03516.1"/>
    <property type="molecule type" value="Genomic_DNA"/>
</dbReference>
<proteinExistence type="predicted"/>
<dbReference type="InterPro" id="IPR029442">
    <property type="entry name" value="GyrI-like"/>
</dbReference>
<evidence type="ECO:0000259" key="2">
    <source>
        <dbReference type="Pfam" id="PF06445"/>
    </source>
</evidence>
<evidence type="ECO:0000256" key="1">
    <source>
        <dbReference type="SAM" id="MobiDB-lite"/>
    </source>
</evidence>